<dbReference type="GO" id="GO:0000750">
    <property type="term" value="P:pheromone-dependent signal transduction involved in conjugation with cellular fusion"/>
    <property type="evidence" value="ECO:0007669"/>
    <property type="project" value="TreeGrafter"/>
</dbReference>
<dbReference type="CDD" id="cd14939">
    <property type="entry name" value="7tmD_STE2"/>
    <property type="match status" value="1"/>
</dbReference>
<gene>
    <name evidence="2" type="ORF">ALTATR162_LOCUS6084</name>
</gene>
<reference evidence="2" key="1">
    <citation type="submission" date="2021-05" db="EMBL/GenBank/DDBJ databases">
        <authorList>
            <person name="Stam R."/>
        </authorList>
    </citation>
    <scope>NUCLEOTIDE SEQUENCE</scope>
    <source>
        <strain evidence="2">CS162</strain>
    </source>
</reference>
<feature type="transmembrane region" description="Helical" evidence="1">
    <location>
        <begin position="167"/>
        <end position="189"/>
    </location>
</feature>
<dbReference type="Gene3D" id="1.10.287.920">
    <property type="entry name" value="Pheromone alpha factor receptor"/>
    <property type="match status" value="1"/>
</dbReference>
<keyword evidence="1" id="KW-0472">Membrane</keyword>
<keyword evidence="1" id="KW-1133">Transmembrane helix</keyword>
<dbReference type="GO" id="GO:0004932">
    <property type="term" value="F:mating-type factor pheromone receptor activity"/>
    <property type="evidence" value="ECO:0007669"/>
    <property type="project" value="InterPro"/>
</dbReference>
<dbReference type="Proteomes" id="UP000676310">
    <property type="component" value="Unassembled WGS sequence"/>
</dbReference>
<evidence type="ECO:0008006" key="4">
    <source>
        <dbReference type="Google" id="ProtNLM"/>
    </source>
</evidence>
<feature type="transmembrane region" description="Helical" evidence="1">
    <location>
        <begin position="130"/>
        <end position="155"/>
    </location>
</feature>
<dbReference type="Pfam" id="PF02116">
    <property type="entry name" value="STE2"/>
    <property type="match status" value="1"/>
</dbReference>
<dbReference type="PANTHER" id="PTHR28009:SF1">
    <property type="entry name" value="PHEROMONE ALPHA FACTOR RECEPTOR"/>
    <property type="match status" value="1"/>
</dbReference>
<feature type="transmembrane region" description="Helical" evidence="1">
    <location>
        <begin position="85"/>
        <end position="110"/>
    </location>
</feature>
<dbReference type="AlphaFoldDB" id="A0A8J2I688"/>
<dbReference type="RefSeq" id="XP_043169640.1">
    <property type="nucleotide sequence ID" value="XM_043313705.1"/>
</dbReference>
<keyword evidence="3" id="KW-1185">Reference proteome</keyword>
<evidence type="ECO:0000313" key="2">
    <source>
        <dbReference type="EMBL" id="CAG5161739.1"/>
    </source>
</evidence>
<organism evidence="2 3">
    <name type="scientific">Alternaria atra</name>
    <dbReference type="NCBI Taxonomy" id="119953"/>
    <lineage>
        <taxon>Eukaryota</taxon>
        <taxon>Fungi</taxon>
        <taxon>Dikarya</taxon>
        <taxon>Ascomycota</taxon>
        <taxon>Pezizomycotina</taxon>
        <taxon>Dothideomycetes</taxon>
        <taxon>Pleosporomycetidae</taxon>
        <taxon>Pleosporales</taxon>
        <taxon>Pleosporineae</taxon>
        <taxon>Pleosporaceae</taxon>
        <taxon>Alternaria</taxon>
        <taxon>Alternaria sect. Ulocladioides</taxon>
    </lineage>
</organism>
<proteinExistence type="predicted"/>
<dbReference type="PRINTS" id="PR00250">
    <property type="entry name" value="GPCRSTE2"/>
</dbReference>
<name>A0A8J2I688_9PLEO</name>
<feature type="transmembrane region" description="Helical" evidence="1">
    <location>
        <begin position="276"/>
        <end position="297"/>
    </location>
</feature>
<feature type="transmembrane region" description="Helical" evidence="1">
    <location>
        <begin position="249"/>
        <end position="270"/>
    </location>
</feature>
<protein>
    <recommendedName>
        <fullName evidence="4">Pheromone receptor</fullName>
    </recommendedName>
</protein>
<keyword evidence="1" id="KW-0812">Transmembrane</keyword>
<dbReference type="PANTHER" id="PTHR28009">
    <property type="entry name" value="PHEROMONE ALPHA FACTOR RECEPTOR"/>
    <property type="match status" value="1"/>
</dbReference>
<dbReference type="GeneID" id="67017934"/>
<feature type="transmembrane region" description="Helical" evidence="1">
    <location>
        <begin position="48"/>
        <end position="73"/>
    </location>
</feature>
<accession>A0A8J2I688</accession>
<sequence length="390" mass="43471">MDGIVQSVQVPPNFDPWNQDLNLTVSDGNGGWVAVAISMKVLNDYRIYGFRLAISYGSGFGVSLMLLIVLLLLTKAEKRKSMIFFLNAACLLTNTIRCLLFCCWVTGNFYDPYTVLASNRGRLTRGDFAFFITSNIFGIIVTALVFMSLSLQVWVVCVTTPPLQRNIIMGTTTVMACVAFGYRLVAVYWNTKLTLEDTGADSILELIAISYVLQNVSIWIFSCVFTGKLGHAIIQRRRLNMPQFGPMQIVFIMGCQTMFAPAIFASLQFANILPEIVAHVLTVICVFLPFSAIWAGVINDQNLAARGPDAHRRLIRSNFHDKSVPSTLSEGSTVCEKSRQMSSWSDMKSKDHEGLIIIPTSHVHSRSIDDNCIRVDRKFGFSCDDPTDRV</sequence>
<dbReference type="GO" id="GO:0038038">
    <property type="term" value="C:G protein-coupled receptor homodimeric complex"/>
    <property type="evidence" value="ECO:0007669"/>
    <property type="project" value="TreeGrafter"/>
</dbReference>
<evidence type="ECO:0000313" key="3">
    <source>
        <dbReference type="Proteomes" id="UP000676310"/>
    </source>
</evidence>
<dbReference type="OrthoDB" id="5402633at2759"/>
<feature type="transmembrane region" description="Helical" evidence="1">
    <location>
        <begin position="209"/>
        <end position="229"/>
    </location>
</feature>
<evidence type="ECO:0000256" key="1">
    <source>
        <dbReference type="SAM" id="Phobius"/>
    </source>
</evidence>
<dbReference type="InterPro" id="IPR000366">
    <property type="entry name" value="GPCR_STE2"/>
</dbReference>
<dbReference type="InterPro" id="IPR027458">
    <property type="entry name" value="STE2_TM1-TM2_sf"/>
</dbReference>
<comment type="caution">
    <text evidence="2">The sequence shown here is derived from an EMBL/GenBank/DDBJ whole genome shotgun (WGS) entry which is preliminary data.</text>
</comment>
<dbReference type="EMBL" id="CAJRGZ010000019">
    <property type="protein sequence ID" value="CAG5161739.1"/>
    <property type="molecule type" value="Genomic_DNA"/>
</dbReference>